<comment type="caution">
    <text evidence="1">The sequence shown here is derived from an EMBL/GenBank/DDBJ whole genome shotgun (WGS) entry which is preliminary data.</text>
</comment>
<dbReference type="EMBL" id="ACVR01000049">
    <property type="protein sequence ID" value="EET82151.1"/>
    <property type="molecule type" value="Genomic_DNA"/>
</dbReference>
<sequence length="128" mass="15238">MFIRILFKAYGKNFNAKECIEELISDELKVDYDEKYPNLLSFEHPKEFAKYWDEAYEKAYLEFITNNIHILKGLGAYDFEFITDIYKYSDEQCNFEILSRGFLPYIGKYGISLPVSVYTIDEDDEPFE</sequence>
<protein>
    <submittedName>
        <fullName evidence="1">Uncharacterized protein</fullName>
    </submittedName>
</protein>
<proteinExistence type="predicted"/>
<reference evidence="1 2" key="1">
    <citation type="submission" date="2009-07" db="EMBL/GenBank/DDBJ databases">
        <authorList>
            <person name="Madupu R."/>
            <person name="Durkin A.S."/>
            <person name="Torralba M."/>
            <person name="Methe B."/>
            <person name="Sutton G.G."/>
            <person name="Strausberg R.L."/>
            <person name="Nelson K.E."/>
        </authorList>
    </citation>
    <scope>NUCLEOTIDE SEQUENCE [LARGE SCALE GENOMIC DNA]</scope>
    <source>
        <strain evidence="1 2">SK82</strain>
    </source>
</reference>
<dbReference type="RefSeq" id="WP_005405184.1">
    <property type="nucleotide sequence ID" value="NZ_ACVR01000049.1"/>
</dbReference>
<evidence type="ECO:0000313" key="1">
    <source>
        <dbReference type="EMBL" id="EET82151.1"/>
    </source>
</evidence>
<gene>
    <name evidence="1" type="ORF">ACIRA0001_0006</name>
</gene>
<accession>A0ABP2GM72</accession>
<name>A0ABP2GM72_ACIRA</name>
<organism evidence="1 2">
    <name type="scientific">Acinetobacter radioresistens SK82</name>
    <dbReference type="NCBI Taxonomy" id="596318"/>
    <lineage>
        <taxon>Bacteria</taxon>
        <taxon>Pseudomonadati</taxon>
        <taxon>Pseudomonadota</taxon>
        <taxon>Gammaproteobacteria</taxon>
        <taxon>Moraxellales</taxon>
        <taxon>Moraxellaceae</taxon>
        <taxon>Acinetobacter</taxon>
    </lineage>
</organism>
<dbReference type="Proteomes" id="UP000018419">
    <property type="component" value="Unassembled WGS sequence"/>
</dbReference>
<keyword evidence="2" id="KW-1185">Reference proteome</keyword>
<evidence type="ECO:0000313" key="2">
    <source>
        <dbReference type="Proteomes" id="UP000018419"/>
    </source>
</evidence>